<accession>A0A6J6EF60</accession>
<evidence type="ECO:0000256" key="1">
    <source>
        <dbReference type="SAM" id="Phobius"/>
    </source>
</evidence>
<dbReference type="AlphaFoldDB" id="A0A6J6EF60"/>
<reference evidence="2" key="1">
    <citation type="submission" date="2020-05" db="EMBL/GenBank/DDBJ databases">
        <authorList>
            <person name="Chiriac C."/>
            <person name="Salcher M."/>
            <person name="Ghai R."/>
            <person name="Kavagutti S V."/>
        </authorList>
    </citation>
    <scope>NUCLEOTIDE SEQUENCE</scope>
</reference>
<keyword evidence="1" id="KW-0472">Membrane</keyword>
<evidence type="ECO:0000313" key="2">
    <source>
        <dbReference type="EMBL" id="CAB4571688.1"/>
    </source>
</evidence>
<organism evidence="2">
    <name type="scientific">freshwater metagenome</name>
    <dbReference type="NCBI Taxonomy" id="449393"/>
    <lineage>
        <taxon>unclassified sequences</taxon>
        <taxon>metagenomes</taxon>
        <taxon>ecological metagenomes</taxon>
    </lineage>
</organism>
<keyword evidence="1" id="KW-0812">Transmembrane</keyword>
<keyword evidence="1" id="KW-1133">Transmembrane helix</keyword>
<protein>
    <submittedName>
        <fullName evidence="2">Unannotated protein</fullName>
    </submittedName>
</protein>
<proteinExistence type="predicted"/>
<sequence>MLGGINNALWFQSIAGFFVMAFILIPFLKWAFPNKKDDANKALIRQLRKEIREIKRK</sequence>
<feature type="transmembrane region" description="Helical" evidence="1">
    <location>
        <begin position="12"/>
        <end position="32"/>
    </location>
</feature>
<dbReference type="EMBL" id="CAEZTL010000067">
    <property type="protein sequence ID" value="CAB4571688.1"/>
    <property type="molecule type" value="Genomic_DNA"/>
</dbReference>
<gene>
    <name evidence="2" type="ORF">UFOPK1683_00713</name>
</gene>
<name>A0A6J6EF60_9ZZZZ</name>